<reference evidence="1 2" key="1">
    <citation type="submission" date="2023-11" db="EMBL/GenBank/DDBJ databases">
        <title>Halocaridina rubra genome assembly.</title>
        <authorList>
            <person name="Smith C."/>
        </authorList>
    </citation>
    <scope>NUCLEOTIDE SEQUENCE [LARGE SCALE GENOMIC DNA]</scope>
    <source>
        <strain evidence="1">EP-1</strain>
        <tissue evidence="1">Whole</tissue>
    </source>
</reference>
<name>A0AAN8ZPQ8_HALRR</name>
<comment type="caution">
    <text evidence="1">The sequence shown here is derived from an EMBL/GenBank/DDBJ whole genome shotgun (WGS) entry which is preliminary data.</text>
</comment>
<evidence type="ECO:0000313" key="1">
    <source>
        <dbReference type="EMBL" id="KAK7027491.1"/>
    </source>
</evidence>
<accession>A0AAN8ZPQ8</accession>
<protein>
    <submittedName>
        <fullName evidence="1">Uncharacterized protein</fullName>
    </submittedName>
</protein>
<evidence type="ECO:0000313" key="2">
    <source>
        <dbReference type="Proteomes" id="UP001381693"/>
    </source>
</evidence>
<gene>
    <name evidence="1" type="ORF">SK128_004444</name>
</gene>
<sequence>MEMVKVSTFTNPSRPSWKWSKPQSLCTRPGFCGNSSGLDLCASGQISVETVQVLVLMHHTRPPQKRAENTVLLPTKTEEKCKEKAEGKDPTCGKCSNGHLTKTCNAGKIKCTKCMYWRNSSDIEHVIFDWNFPMYNTELGKIINNVNRGF</sequence>
<dbReference type="Proteomes" id="UP001381693">
    <property type="component" value="Unassembled WGS sequence"/>
</dbReference>
<proteinExistence type="predicted"/>
<organism evidence="1 2">
    <name type="scientific">Halocaridina rubra</name>
    <name type="common">Hawaiian red shrimp</name>
    <dbReference type="NCBI Taxonomy" id="373956"/>
    <lineage>
        <taxon>Eukaryota</taxon>
        <taxon>Metazoa</taxon>
        <taxon>Ecdysozoa</taxon>
        <taxon>Arthropoda</taxon>
        <taxon>Crustacea</taxon>
        <taxon>Multicrustacea</taxon>
        <taxon>Malacostraca</taxon>
        <taxon>Eumalacostraca</taxon>
        <taxon>Eucarida</taxon>
        <taxon>Decapoda</taxon>
        <taxon>Pleocyemata</taxon>
        <taxon>Caridea</taxon>
        <taxon>Atyoidea</taxon>
        <taxon>Atyidae</taxon>
        <taxon>Halocaridina</taxon>
    </lineage>
</organism>
<dbReference type="EMBL" id="JAXCGZ010022676">
    <property type="protein sequence ID" value="KAK7027491.1"/>
    <property type="molecule type" value="Genomic_DNA"/>
</dbReference>
<keyword evidence="2" id="KW-1185">Reference proteome</keyword>
<dbReference type="AlphaFoldDB" id="A0AAN8ZPQ8"/>